<dbReference type="PROSITE" id="PS01187">
    <property type="entry name" value="EGF_CA"/>
    <property type="match status" value="3"/>
</dbReference>
<dbReference type="AlphaFoldDB" id="A0AAW0Q1Q2"/>
<evidence type="ECO:0000256" key="7">
    <source>
        <dbReference type="ARBA" id="ARBA00022737"/>
    </source>
</evidence>
<evidence type="ECO:0000256" key="6">
    <source>
        <dbReference type="ARBA" id="ARBA00022729"/>
    </source>
</evidence>
<dbReference type="InterPro" id="IPR049883">
    <property type="entry name" value="NOTCH1_EGF-like"/>
</dbReference>
<dbReference type="InterPro" id="IPR046338">
    <property type="entry name" value="GAIN_dom_sf"/>
</dbReference>
<keyword evidence="4 13" id="KW-0245">EGF-like domain</keyword>
<feature type="transmembrane region" description="Helical" evidence="14">
    <location>
        <begin position="917"/>
        <end position="937"/>
    </location>
</feature>
<comment type="caution">
    <text evidence="19">The sequence shown here is derived from an EMBL/GenBank/DDBJ whole genome shotgun (WGS) entry which is preliminary data.</text>
</comment>
<feature type="transmembrane region" description="Helical" evidence="14">
    <location>
        <begin position="892"/>
        <end position="911"/>
    </location>
</feature>
<organism evidence="19 20">
    <name type="scientific">Mugilogobius chulae</name>
    <name type="common">yellowstripe goby</name>
    <dbReference type="NCBI Taxonomy" id="88201"/>
    <lineage>
        <taxon>Eukaryota</taxon>
        <taxon>Metazoa</taxon>
        <taxon>Chordata</taxon>
        <taxon>Craniata</taxon>
        <taxon>Vertebrata</taxon>
        <taxon>Euteleostomi</taxon>
        <taxon>Actinopterygii</taxon>
        <taxon>Neopterygii</taxon>
        <taxon>Teleostei</taxon>
        <taxon>Neoteleostei</taxon>
        <taxon>Acanthomorphata</taxon>
        <taxon>Gobiaria</taxon>
        <taxon>Gobiiformes</taxon>
        <taxon>Gobioidei</taxon>
        <taxon>Gobiidae</taxon>
        <taxon>Gobionellinae</taxon>
        <taxon>Mugilogobius</taxon>
    </lineage>
</organism>
<dbReference type="PANTHER" id="PTHR12011">
    <property type="entry name" value="ADHESION G-PROTEIN COUPLED RECEPTOR"/>
    <property type="match status" value="1"/>
</dbReference>
<feature type="transmembrane region" description="Helical" evidence="14">
    <location>
        <begin position="806"/>
        <end position="827"/>
    </location>
</feature>
<comment type="subcellular location">
    <subcellularLocation>
        <location evidence="1">Cell membrane</location>
        <topology evidence="1">Multi-pass membrane protein</topology>
    </subcellularLocation>
</comment>
<reference evidence="20" key="1">
    <citation type="submission" date="2024-04" db="EMBL/GenBank/DDBJ databases">
        <title>Salinicola lusitanus LLJ914,a marine bacterium isolated from the Okinawa Trough.</title>
        <authorList>
            <person name="Li J."/>
        </authorList>
    </citation>
    <scope>NUCLEOTIDE SEQUENCE [LARGE SCALE GENOMIC DNA]</scope>
</reference>
<feature type="domain" description="EGF-like" evidence="16">
    <location>
        <begin position="378"/>
        <end position="416"/>
    </location>
</feature>
<proteinExistence type="inferred from homology"/>
<accession>A0AAW0Q1Q2</accession>
<dbReference type="Gene3D" id="2.60.220.50">
    <property type="match status" value="1"/>
</dbReference>
<dbReference type="Gene3D" id="2.10.25.10">
    <property type="entry name" value="Laminin"/>
    <property type="match status" value="6"/>
</dbReference>
<evidence type="ECO:0000313" key="19">
    <source>
        <dbReference type="EMBL" id="KAK7938975.1"/>
    </source>
</evidence>
<comment type="caution">
    <text evidence="13">Lacks conserved residue(s) required for the propagation of feature annotation.</text>
</comment>
<evidence type="ECO:0000313" key="20">
    <source>
        <dbReference type="Proteomes" id="UP001460270"/>
    </source>
</evidence>
<evidence type="ECO:0000259" key="17">
    <source>
        <dbReference type="PROSITE" id="PS50221"/>
    </source>
</evidence>
<keyword evidence="3" id="KW-1003">Cell membrane</keyword>
<feature type="chain" id="PRO_5043418447" evidence="15">
    <location>
        <begin position="16"/>
        <end position="975"/>
    </location>
</feature>
<feature type="transmembrane region" description="Helical" evidence="14">
    <location>
        <begin position="762"/>
        <end position="786"/>
    </location>
</feature>
<dbReference type="InterPro" id="IPR009030">
    <property type="entry name" value="Growth_fac_rcpt_cys_sf"/>
</dbReference>
<feature type="transmembrane region" description="Helical" evidence="14">
    <location>
        <begin position="734"/>
        <end position="750"/>
    </location>
</feature>
<dbReference type="FunFam" id="2.10.25.10:FF:000506">
    <property type="entry name" value="Adhesion G protein-coupled receptor E1"/>
    <property type="match status" value="1"/>
</dbReference>
<dbReference type="PROSITE" id="PS50026">
    <property type="entry name" value="EGF_3"/>
    <property type="match status" value="4"/>
</dbReference>
<dbReference type="PROSITE" id="PS50221">
    <property type="entry name" value="GAIN_B"/>
    <property type="match status" value="1"/>
</dbReference>
<feature type="domain" description="EGF-like" evidence="16">
    <location>
        <begin position="331"/>
        <end position="369"/>
    </location>
</feature>
<dbReference type="FunFam" id="1.20.1070.10:FF:000054">
    <property type="entry name" value="Adhesion G protein-coupled receptor E3"/>
    <property type="match status" value="1"/>
</dbReference>
<evidence type="ECO:0000256" key="1">
    <source>
        <dbReference type="ARBA" id="ARBA00004651"/>
    </source>
</evidence>
<dbReference type="SMART" id="SM00303">
    <property type="entry name" value="GPS"/>
    <property type="match status" value="1"/>
</dbReference>
<feature type="domain" description="EGF-like" evidence="16">
    <location>
        <begin position="182"/>
        <end position="219"/>
    </location>
</feature>
<dbReference type="SMART" id="SM00181">
    <property type="entry name" value="EGF"/>
    <property type="match status" value="6"/>
</dbReference>
<feature type="domain" description="G-protein coupled receptors family 2 profile 2" evidence="18">
    <location>
        <begin position="697"/>
        <end position="942"/>
    </location>
</feature>
<sequence length="975" mass="107653">MKRCLLLLLLGSCDGYTNISQAWRHVTSYSEYFWTYPYDDSFMVSHWWRFVGVGGDVLVWACKTGGTGDLYSIGVEKAMMPTTELSSATPVTAHSFKGMPCKTTNFVVEIVLCPGGFYIYRPLSHVPSSGYTTWHSLCNPDSCGPNAVCGMLATFGAGFCTCNSGFKMEHVNRPPEDELCLDIDECEDEDLCGSHGNCTNYDGGYNCTCFTGYELEYPTLPPSTSNQCSDINECLNATTCDENASCGNTDGSYTCTCIQGFYSDPPACKDIDDCVDSAATCSPGTCVHSEMTCGPVAVCNNTIGSYSCTCEEGYRETNINYEPSSDNICIDINECVEEPTVCGSNGDCFNTEGSFYCECFSGYRLNLTKIRIDDPCVDIDECSETVELCGPRSFCANRPGTYTCACSDRFYSSTGIIWTEETECESEIFLSGKNKKKAFFANMDKQLKESKGKPLHEAVAGVGPFVVPPKVSSAGDGETGTIILDLSKRLIEGLLENDIESPTMKLTTSTMDLDVGMFKPKDYHPKSFSLGTGAISMAINIEEVTNSNNGYAAVAFMTLKGLDSLLSNANFKTENATQFASDVFSAFLPKTNYTNFTDPVNFTIQHQKTMPDGGLMTCTYWVAEEMVWEDNGNNDGVGASGYWSEEGCWVSFTNENYTVCSCSHLSTFALIMQIGEVSRNHPNIDELIRPPPESHFLDWLNRICVIVGLFFFTLAILTFLLCSWNPKINNTARLHLCLNLGLSHLLLLLNENFYADQLACKAIAGILHFLVVSSFVWMLLEAVQLYMLVRRLNKVQVIQRDGLPKLALYFIGYGVPLVVVGVSALVYNAGYGRTPAKVCWLSTTRGFNWALTGPIVTILGLNLMLFCLTLWSLRTTLANMRKGASESKDAKLVLFKIVAQFVILGCTWILGLYQTNLFFQVMFIILNSQQGTFLYIVHCMLNKEIREECLKCLSCSHYGKKNKADGTCTTLDQDK</sequence>
<dbReference type="GO" id="GO:0007189">
    <property type="term" value="P:adenylate cyclase-activating G protein-coupled receptor signaling pathway"/>
    <property type="evidence" value="ECO:0007669"/>
    <property type="project" value="TreeGrafter"/>
</dbReference>
<dbReference type="InterPro" id="IPR018097">
    <property type="entry name" value="EGF_Ca-bd_CS"/>
</dbReference>
<keyword evidence="7" id="KW-0677">Repeat</keyword>
<dbReference type="SMART" id="SM00179">
    <property type="entry name" value="EGF_CA"/>
    <property type="match status" value="5"/>
</dbReference>
<comment type="similarity">
    <text evidence="2">Belongs to the G-protein coupled receptor 2 family. Adhesion G-protein coupled receptor (ADGR) subfamily.</text>
</comment>
<evidence type="ECO:0000256" key="5">
    <source>
        <dbReference type="ARBA" id="ARBA00022692"/>
    </source>
</evidence>
<dbReference type="Pfam" id="PF01825">
    <property type="entry name" value="GPS"/>
    <property type="match status" value="1"/>
</dbReference>
<protein>
    <submittedName>
        <fullName evidence="19">Uncharacterized protein</fullName>
    </submittedName>
</protein>
<dbReference type="Pfam" id="PF00002">
    <property type="entry name" value="7tm_2"/>
    <property type="match status" value="1"/>
</dbReference>
<keyword evidence="12" id="KW-0325">Glycoprotein</keyword>
<evidence type="ECO:0000256" key="12">
    <source>
        <dbReference type="ARBA" id="ARBA00023180"/>
    </source>
</evidence>
<evidence type="ECO:0000256" key="8">
    <source>
        <dbReference type="ARBA" id="ARBA00022837"/>
    </source>
</evidence>
<dbReference type="SUPFAM" id="SSF81321">
    <property type="entry name" value="Family A G protein-coupled receptor-like"/>
    <property type="match status" value="1"/>
</dbReference>
<dbReference type="InterPro" id="IPR000832">
    <property type="entry name" value="GPCR_2_secretin-like"/>
</dbReference>
<feature type="transmembrane region" description="Helical" evidence="14">
    <location>
        <begin position="847"/>
        <end position="871"/>
    </location>
</feature>
<dbReference type="InterPro" id="IPR057244">
    <property type="entry name" value="GAIN_B"/>
</dbReference>
<evidence type="ECO:0000256" key="4">
    <source>
        <dbReference type="ARBA" id="ARBA00022536"/>
    </source>
</evidence>
<evidence type="ECO:0000256" key="11">
    <source>
        <dbReference type="ARBA" id="ARBA00023157"/>
    </source>
</evidence>
<dbReference type="Pfam" id="PF07645">
    <property type="entry name" value="EGF_CA"/>
    <property type="match status" value="5"/>
</dbReference>
<evidence type="ECO:0000256" key="13">
    <source>
        <dbReference type="PROSITE-ProRule" id="PRU00076"/>
    </source>
</evidence>
<evidence type="ECO:0000256" key="10">
    <source>
        <dbReference type="ARBA" id="ARBA00023136"/>
    </source>
</evidence>
<evidence type="ECO:0000256" key="9">
    <source>
        <dbReference type="ARBA" id="ARBA00022989"/>
    </source>
</evidence>
<dbReference type="InterPro" id="IPR017981">
    <property type="entry name" value="GPCR_2-like_7TM"/>
</dbReference>
<dbReference type="PROSITE" id="PS50261">
    <property type="entry name" value="G_PROTEIN_RECEP_F2_4"/>
    <property type="match status" value="1"/>
</dbReference>
<dbReference type="CDD" id="cd00054">
    <property type="entry name" value="EGF_CA"/>
    <property type="match status" value="4"/>
</dbReference>
<feature type="domain" description="GAIN-B" evidence="17">
    <location>
        <begin position="502"/>
        <end position="678"/>
    </location>
</feature>
<name>A0AAW0Q1Q2_9GOBI</name>
<dbReference type="SUPFAM" id="SSF57196">
    <property type="entry name" value="EGF/Laminin"/>
    <property type="match status" value="2"/>
</dbReference>
<dbReference type="GO" id="GO:0004930">
    <property type="term" value="F:G protein-coupled receptor activity"/>
    <property type="evidence" value="ECO:0007669"/>
    <property type="project" value="InterPro"/>
</dbReference>
<evidence type="ECO:0000256" key="14">
    <source>
        <dbReference type="SAM" id="Phobius"/>
    </source>
</evidence>
<dbReference type="InterPro" id="IPR000203">
    <property type="entry name" value="GPS"/>
</dbReference>
<dbReference type="InterPro" id="IPR000152">
    <property type="entry name" value="EGF-type_Asp/Asn_hydroxyl_site"/>
</dbReference>
<evidence type="ECO:0000259" key="18">
    <source>
        <dbReference type="PROSITE" id="PS50261"/>
    </source>
</evidence>
<evidence type="ECO:0000256" key="2">
    <source>
        <dbReference type="ARBA" id="ARBA00007343"/>
    </source>
</evidence>
<keyword evidence="6 15" id="KW-0732">Signal</keyword>
<dbReference type="FunFam" id="2.10.25.10:FF:000005">
    <property type="entry name" value="Fibrillin 2"/>
    <property type="match status" value="1"/>
</dbReference>
<keyword evidence="20" id="KW-1185">Reference proteome</keyword>
<keyword evidence="11" id="KW-1015">Disulfide bond</keyword>
<dbReference type="GO" id="GO:0005509">
    <property type="term" value="F:calcium ion binding"/>
    <property type="evidence" value="ECO:0007669"/>
    <property type="project" value="InterPro"/>
</dbReference>
<dbReference type="PRINTS" id="PR00249">
    <property type="entry name" value="GPCRSECRETIN"/>
</dbReference>
<evidence type="ECO:0000256" key="3">
    <source>
        <dbReference type="ARBA" id="ARBA00022475"/>
    </source>
</evidence>
<dbReference type="PANTHER" id="PTHR12011:SF469">
    <property type="entry name" value="ADHESION G PROTEIN-COUPLED RECEPTOR E1-RELATED"/>
    <property type="match status" value="1"/>
</dbReference>
<dbReference type="SUPFAM" id="SSF57184">
    <property type="entry name" value="Growth factor receptor domain"/>
    <property type="match status" value="1"/>
</dbReference>
<gene>
    <name evidence="19" type="ORF">WMY93_002301</name>
</gene>
<keyword evidence="9 14" id="KW-1133">Transmembrane helix</keyword>
<dbReference type="GO" id="GO:0007166">
    <property type="term" value="P:cell surface receptor signaling pathway"/>
    <property type="evidence" value="ECO:0007669"/>
    <property type="project" value="InterPro"/>
</dbReference>
<feature type="transmembrane region" description="Helical" evidence="14">
    <location>
        <begin position="699"/>
        <end position="722"/>
    </location>
</feature>
<evidence type="ECO:0000256" key="15">
    <source>
        <dbReference type="SAM" id="SignalP"/>
    </source>
</evidence>
<dbReference type="InterPro" id="IPR001881">
    <property type="entry name" value="EGF-like_Ca-bd_dom"/>
</dbReference>
<keyword evidence="8" id="KW-0106">Calcium</keyword>
<dbReference type="Proteomes" id="UP001460270">
    <property type="component" value="Unassembled WGS sequence"/>
</dbReference>
<dbReference type="PROSITE" id="PS01186">
    <property type="entry name" value="EGF_2"/>
    <property type="match status" value="1"/>
</dbReference>
<dbReference type="GO" id="GO:0005886">
    <property type="term" value="C:plasma membrane"/>
    <property type="evidence" value="ECO:0007669"/>
    <property type="project" value="UniProtKB-SubCell"/>
</dbReference>
<dbReference type="InterPro" id="IPR000742">
    <property type="entry name" value="EGF"/>
</dbReference>
<keyword evidence="10 14" id="KW-0472">Membrane</keyword>
<feature type="domain" description="EGF-like" evidence="16">
    <location>
        <begin position="230"/>
        <end position="269"/>
    </location>
</feature>
<keyword evidence="5 14" id="KW-0812">Transmembrane</keyword>
<feature type="signal peptide" evidence="15">
    <location>
        <begin position="1"/>
        <end position="15"/>
    </location>
</feature>
<dbReference type="Gene3D" id="1.20.1070.10">
    <property type="entry name" value="Rhodopsin 7-helix transmembrane proteins"/>
    <property type="match status" value="1"/>
</dbReference>
<dbReference type="PROSITE" id="PS00010">
    <property type="entry name" value="ASX_HYDROXYL"/>
    <property type="match status" value="4"/>
</dbReference>
<evidence type="ECO:0000259" key="16">
    <source>
        <dbReference type="PROSITE" id="PS50026"/>
    </source>
</evidence>
<dbReference type="EMBL" id="JBBPFD010000002">
    <property type="protein sequence ID" value="KAK7938975.1"/>
    <property type="molecule type" value="Genomic_DNA"/>
</dbReference>